<dbReference type="Ensembl" id="ENSAPLT00020022230.1">
    <property type="protein sequence ID" value="ENSAPLP00020020588.1"/>
    <property type="gene ID" value="ENSAPLG00020014482.1"/>
</dbReference>
<feature type="region of interest" description="Disordered" evidence="1">
    <location>
        <begin position="1"/>
        <end position="20"/>
    </location>
</feature>
<organism evidence="2 4">
    <name type="scientific">Anas platyrhynchos</name>
    <name type="common">Mallard</name>
    <name type="synonym">Anas boschas</name>
    <dbReference type="NCBI Taxonomy" id="8839"/>
    <lineage>
        <taxon>Eukaryota</taxon>
        <taxon>Metazoa</taxon>
        <taxon>Chordata</taxon>
        <taxon>Craniata</taxon>
        <taxon>Vertebrata</taxon>
        <taxon>Euteleostomi</taxon>
        <taxon>Archelosauria</taxon>
        <taxon>Archosauria</taxon>
        <taxon>Dinosauria</taxon>
        <taxon>Saurischia</taxon>
        <taxon>Theropoda</taxon>
        <taxon>Coelurosauria</taxon>
        <taxon>Aves</taxon>
        <taxon>Neognathae</taxon>
        <taxon>Galloanserae</taxon>
        <taxon>Anseriformes</taxon>
        <taxon>Anatidae</taxon>
        <taxon>Anatinae</taxon>
        <taxon>Anas</taxon>
    </lineage>
</organism>
<evidence type="ECO:0000313" key="2">
    <source>
        <dbReference type="Ensembl" id="ENSAPLP00020020588.1"/>
    </source>
</evidence>
<reference evidence="2" key="2">
    <citation type="submission" date="2025-05" db="UniProtKB">
        <authorList>
            <consortium name="Ensembl"/>
        </authorList>
    </citation>
    <scope>IDENTIFICATION</scope>
</reference>
<feature type="compositionally biased region" description="Basic residues" evidence="1">
    <location>
        <begin position="1"/>
        <end position="12"/>
    </location>
</feature>
<reference evidence="3" key="1">
    <citation type="submission" date="2019-08" db="EMBL/GenBank/DDBJ databases">
        <title>Three high-quality genomes provides insights into domestication of ducks.</title>
        <authorList>
            <person name="Hou Z.C."/>
            <person name="Zhu F."/>
            <person name="Yin Z.T."/>
            <person name="Zhang F."/>
        </authorList>
    </citation>
    <scope>NUCLEOTIDE SEQUENCE [LARGE SCALE GENOMIC DNA]</scope>
</reference>
<dbReference type="Proteomes" id="UP000694400">
    <property type="component" value="Chromosome 29"/>
</dbReference>
<name>A0A8B9TH51_ANAPL</name>
<dbReference type="Ensembl" id="ENSAPLT00020024015.1">
    <property type="protein sequence ID" value="ENSAPLP00020022254.1"/>
    <property type="gene ID" value="ENSAPLG00020015510.1"/>
</dbReference>
<evidence type="ECO:0000313" key="3">
    <source>
        <dbReference type="Ensembl" id="ENSAPLP00020022254.1"/>
    </source>
</evidence>
<proteinExistence type="predicted"/>
<evidence type="ECO:0000313" key="4">
    <source>
        <dbReference type="Proteomes" id="UP000694400"/>
    </source>
</evidence>
<evidence type="ECO:0000256" key="1">
    <source>
        <dbReference type="SAM" id="MobiDB-lite"/>
    </source>
</evidence>
<protein>
    <submittedName>
        <fullName evidence="2">Uncharacterized protein</fullName>
    </submittedName>
</protein>
<sequence>MMKLRISARHLPGHTNPHRPPTGYALHRRHIPCFLLSSQHMPKRPIWLTHPQPPRQWRLILLHLHLPAHRTRLLLRLLPV</sequence>
<accession>A0A8B9TH51</accession>
<dbReference type="AlphaFoldDB" id="A0A8B9TH51"/>